<dbReference type="InterPro" id="IPR029209">
    <property type="entry name" value="DML1/Misato_tubulin"/>
</dbReference>
<organism evidence="8 9">
    <name type="scientific">Hymenoscyphus albidus</name>
    <dbReference type="NCBI Taxonomy" id="595503"/>
    <lineage>
        <taxon>Eukaryota</taxon>
        <taxon>Fungi</taxon>
        <taxon>Dikarya</taxon>
        <taxon>Ascomycota</taxon>
        <taxon>Pezizomycotina</taxon>
        <taxon>Leotiomycetes</taxon>
        <taxon>Helotiales</taxon>
        <taxon>Helotiaceae</taxon>
        <taxon>Hymenoscyphus</taxon>
    </lineage>
</organism>
<evidence type="ECO:0000259" key="7">
    <source>
        <dbReference type="Pfam" id="PF14881"/>
    </source>
</evidence>
<feature type="region of interest" description="Disordered" evidence="5">
    <location>
        <begin position="424"/>
        <end position="446"/>
    </location>
</feature>
<feature type="domain" description="DML1/Misato tubulin" evidence="7">
    <location>
        <begin position="140"/>
        <end position="325"/>
    </location>
</feature>
<dbReference type="Gene3D" id="3.40.50.1440">
    <property type="entry name" value="Tubulin/FtsZ, GTPase domain"/>
    <property type="match status" value="1"/>
</dbReference>
<gene>
    <name evidence="8" type="ORF">HYALB_00013457</name>
</gene>
<dbReference type="InterPro" id="IPR036525">
    <property type="entry name" value="Tubulin/FtsZ_GTPase_sf"/>
</dbReference>
<dbReference type="Pfam" id="PF10644">
    <property type="entry name" value="Misat_Tub_SegII"/>
    <property type="match status" value="1"/>
</dbReference>
<dbReference type="OrthoDB" id="271881at2759"/>
<dbReference type="Pfam" id="PF14881">
    <property type="entry name" value="Tubulin_3"/>
    <property type="match status" value="1"/>
</dbReference>
<dbReference type="PANTHER" id="PTHR13391">
    <property type="entry name" value="MITOCHONDRIAL DISTRIBUTION REGULATOR MISATO"/>
    <property type="match status" value="1"/>
</dbReference>
<proteinExistence type="inferred from homology"/>
<feature type="domain" description="Misato Segment II tubulin-like" evidence="6">
    <location>
        <begin position="2"/>
        <end position="136"/>
    </location>
</feature>
<keyword evidence="4" id="KW-0496">Mitochondrion</keyword>
<dbReference type="PANTHER" id="PTHR13391:SF0">
    <property type="entry name" value="PROTEIN MISATO HOMOLOG 1"/>
    <property type="match status" value="1"/>
</dbReference>
<evidence type="ECO:0000256" key="4">
    <source>
        <dbReference type="ARBA" id="ARBA00023128"/>
    </source>
</evidence>
<sequence>MHEIITLQLGQKSNYLATHFWNTQLKQAQESYFTYSADEESQVDHDVHFRPGIGADDTETFTPRTLIYDLKGGFGSMRKINALYEIDEPAVTEGLWLEPLDTVAHSNVKSHSRNGPAVIQRQAVIQQNEYQKSLEEGVAPPQLTPQSVRYWSDFNRVYFHPRSVVQLNEYELNSSLTPFDNWGAGEELFNSLDKEHDLLDRDLRYFAEEADQMQGIQLMSGIDDAWGGFAARYLDRIRDEYGKTPVMFWGLEDNIKNIPREKRFIKLSNAARSISEISPQSSVFVPLTVPSGNLPPYMKLNLQSEWHISALLATAVESVSLPSRLKLQISNRETLSLLENSLNTNGNQTIAKLQMSVDQKEAANGVHNGDAPLLSESTDSRIFSQADANIYSETKNLDMDFFPAGGEEQLRGPRRSKKVHVFGQTELSRTSEDADPSNPTGAYDGYERARRRAAGLPIIQKRTVAMPYPILDSFPDIFSGIQQLSTPLAISTSLSTDTTVALLIKNLQQIVNRAIGVDEREALSNSLGGIAEAYEEGWDSGTDDDDD</sequence>
<evidence type="ECO:0000256" key="5">
    <source>
        <dbReference type="SAM" id="MobiDB-lite"/>
    </source>
</evidence>
<evidence type="ECO:0000256" key="3">
    <source>
        <dbReference type="ARBA" id="ARBA00008507"/>
    </source>
</evidence>
<evidence type="ECO:0000256" key="2">
    <source>
        <dbReference type="ARBA" id="ARBA00004173"/>
    </source>
</evidence>
<evidence type="ECO:0000313" key="8">
    <source>
        <dbReference type="EMBL" id="CAG8979573.1"/>
    </source>
</evidence>
<dbReference type="InterPro" id="IPR049942">
    <property type="entry name" value="DML1/Misato"/>
</dbReference>
<protein>
    <submittedName>
        <fullName evidence="8">Uncharacterized protein</fullName>
    </submittedName>
</protein>
<dbReference type="CDD" id="cd06060">
    <property type="entry name" value="misato"/>
    <property type="match status" value="1"/>
</dbReference>
<dbReference type="GO" id="GO:0005739">
    <property type="term" value="C:mitochondrion"/>
    <property type="evidence" value="ECO:0007669"/>
    <property type="project" value="UniProtKB-SubCell"/>
</dbReference>
<name>A0A9N9PYL0_9HELO</name>
<evidence type="ECO:0000256" key="1">
    <source>
        <dbReference type="ARBA" id="ARBA00003757"/>
    </source>
</evidence>
<reference evidence="8" key="1">
    <citation type="submission" date="2021-07" db="EMBL/GenBank/DDBJ databases">
        <authorList>
            <person name="Durling M."/>
        </authorList>
    </citation>
    <scope>NUCLEOTIDE SEQUENCE</scope>
</reference>
<accession>A0A9N9PYL0</accession>
<dbReference type="GO" id="GO:0007005">
    <property type="term" value="P:mitochondrion organization"/>
    <property type="evidence" value="ECO:0007669"/>
    <property type="project" value="InterPro"/>
</dbReference>
<dbReference type="Proteomes" id="UP000701801">
    <property type="component" value="Unassembled WGS sequence"/>
</dbReference>
<dbReference type="SUPFAM" id="SSF52490">
    <property type="entry name" value="Tubulin nucleotide-binding domain-like"/>
    <property type="match status" value="1"/>
</dbReference>
<dbReference type="InterPro" id="IPR019605">
    <property type="entry name" value="Misato_II_tubulin-like"/>
</dbReference>
<evidence type="ECO:0000259" key="6">
    <source>
        <dbReference type="Pfam" id="PF10644"/>
    </source>
</evidence>
<dbReference type="EMBL" id="CAJVRM010000321">
    <property type="protein sequence ID" value="CAG8979573.1"/>
    <property type="molecule type" value="Genomic_DNA"/>
</dbReference>
<comment type="caution">
    <text evidence="8">The sequence shown here is derived from an EMBL/GenBank/DDBJ whole genome shotgun (WGS) entry which is preliminary data.</text>
</comment>
<comment type="subcellular location">
    <subcellularLocation>
        <location evidence="2">Mitochondrion</location>
    </subcellularLocation>
</comment>
<keyword evidence="9" id="KW-1185">Reference proteome</keyword>
<comment type="similarity">
    <text evidence="3">Belongs to the misato family.</text>
</comment>
<dbReference type="AlphaFoldDB" id="A0A9N9PYL0"/>
<evidence type="ECO:0000313" key="9">
    <source>
        <dbReference type="Proteomes" id="UP000701801"/>
    </source>
</evidence>
<comment type="function">
    <text evidence="1">Involved in the partitioning of the mitochondrial organelle and mitochondrial DNA (mtDNA) inheritance.</text>
</comment>